<sequence length="97" mass="10758">MRGMREYEVTWFAKSFAHRAPGRHHMASARRWRVSLTVGNEPHAKASATRDGTGNARMIAWIAVHAHRGAKARLSGVAPLAGRRATHPATRARRGLR</sequence>
<proteinExistence type="predicted"/>
<organism evidence="1">
    <name type="scientific">Burkholderia contaminans</name>
    <dbReference type="NCBI Taxonomy" id="488447"/>
    <lineage>
        <taxon>Bacteria</taxon>
        <taxon>Pseudomonadati</taxon>
        <taxon>Pseudomonadota</taxon>
        <taxon>Betaproteobacteria</taxon>
        <taxon>Burkholderiales</taxon>
        <taxon>Burkholderiaceae</taxon>
        <taxon>Burkholderia</taxon>
        <taxon>Burkholderia cepacia complex</taxon>
    </lineage>
</organism>
<protein>
    <submittedName>
        <fullName evidence="1">Uncharacterized protein</fullName>
    </submittedName>
</protein>
<dbReference type="EMBL" id="AP018357">
    <property type="protein sequence ID" value="BBA38787.1"/>
    <property type="molecule type" value="Genomic_DNA"/>
</dbReference>
<accession>A0A250L2B6</accession>
<evidence type="ECO:0000313" key="1">
    <source>
        <dbReference type="EMBL" id="BBA38787.1"/>
    </source>
</evidence>
<gene>
    <name evidence="1" type="ORF">BCCH1_12080</name>
</gene>
<dbReference type="AlphaFoldDB" id="A0A250L2B6"/>
<name>A0A250L2B6_9BURK</name>
<dbReference type="RefSeq" id="WP_141716923.1">
    <property type="nucleotide sequence ID" value="NZ_CP073667.1"/>
</dbReference>
<reference evidence="1" key="1">
    <citation type="journal article" date="2016" name="Biosci. Biotechnol. Biochem.">
        <title>Bioconversion of AHX to AOH by resting cells of Burkholderia contaminans CH-1.</title>
        <authorList>
            <person name="Choi J.H."/>
            <person name="Kikuchi A."/>
            <person name="Pumkaeo P."/>
            <person name="Hirai H."/>
            <person name="Tokuyama S."/>
            <person name="Kawagishi H."/>
        </authorList>
    </citation>
    <scope>NUCLEOTIDE SEQUENCE</scope>
    <source>
        <strain evidence="1">CH-1</strain>
    </source>
</reference>
<reference evidence="1" key="2">
    <citation type="journal article" date="2017" name="Genome Announc.">
        <title>High-Quality Draft Genome Sequence of Burkholderia contaminans CH-1, a Gram-Negative Bacterium That Metabolizes 2-Azahypoxanthine, a Plant Growth-Regulating Compound.</title>
        <authorList>
            <person name="Choi J.-H."/>
            <person name="Sugiura H."/>
            <person name="Moriuchi R."/>
            <person name="Kawagishi H."/>
            <person name="Dohra H."/>
        </authorList>
    </citation>
    <scope>NUCLEOTIDE SEQUENCE</scope>
    <source>
        <strain evidence="1">CH-1</strain>
    </source>
</reference>